<protein>
    <submittedName>
        <fullName evidence="11">Glutamate ABC transporter permease</fullName>
    </submittedName>
</protein>
<keyword evidence="8 9" id="KW-0472">Membrane</keyword>
<evidence type="ECO:0000256" key="4">
    <source>
        <dbReference type="ARBA" id="ARBA00022475"/>
    </source>
</evidence>
<evidence type="ECO:0000256" key="7">
    <source>
        <dbReference type="ARBA" id="ARBA00022989"/>
    </source>
</evidence>
<dbReference type="RefSeq" id="WP_203914669.1">
    <property type="nucleotide sequence ID" value="NZ_BONY01000112.1"/>
</dbReference>
<dbReference type="CDD" id="cd06261">
    <property type="entry name" value="TM_PBP2"/>
    <property type="match status" value="1"/>
</dbReference>
<dbReference type="InterPro" id="IPR000515">
    <property type="entry name" value="MetI-like"/>
</dbReference>
<dbReference type="PANTHER" id="PTHR30614">
    <property type="entry name" value="MEMBRANE COMPONENT OF AMINO ACID ABC TRANSPORTER"/>
    <property type="match status" value="1"/>
</dbReference>
<comment type="similarity">
    <text evidence="2">Belongs to the binding-protein-dependent transport system permease family. HisMQ subfamily.</text>
</comment>
<accession>A0A8J3QH05</accession>
<feature type="transmembrane region" description="Helical" evidence="9">
    <location>
        <begin position="51"/>
        <end position="74"/>
    </location>
</feature>
<dbReference type="GO" id="GO:0022857">
    <property type="term" value="F:transmembrane transporter activity"/>
    <property type="evidence" value="ECO:0007669"/>
    <property type="project" value="InterPro"/>
</dbReference>
<evidence type="ECO:0000256" key="1">
    <source>
        <dbReference type="ARBA" id="ARBA00004651"/>
    </source>
</evidence>
<dbReference type="InterPro" id="IPR035906">
    <property type="entry name" value="MetI-like_sf"/>
</dbReference>
<comment type="subcellular location">
    <subcellularLocation>
        <location evidence="1 9">Cell membrane</location>
        <topology evidence="1 9">Multi-pass membrane protein</topology>
    </subcellularLocation>
</comment>
<dbReference type="InterPro" id="IPR010065">
    <property type="entry name" value="AA_ABC_transptr_permease_3TM"/>
</dbReference>
<dbReference type="InterPro" id="IPR043429">
    <property type="entry name" value="ArtM/GltK/GlnP/TcyL/YhdX-like"/>
</dbReference>
<feature type="domain" description="ABC transmembrane type-1" evidence="10">
    <location>
        <begin position="15"/>
        <end position="224"/>
    </location>
</feature>
<comment type="caution">
    <text evidence="11">The sequence shown here is derived from an EMBL/GenBank/DDBJ whole genome shotgun (WGS) entry which is preliminary data.</text>
</comment>
<keyword evidence="5 9" id="KW-0812">Transmembrane</keyword>
<feature type="transmembrane region" description="Helical" evidence="9">
    <location>
        <begin position="101"/>
        <end position="119"/>
    </location>
</feature>
<evidence type="ECO:0000256" key="6">
    <source>
        <dbReference type="ARBA" id="ARBA00022970"/>
    </source>
</evidence>
<dbReference type="GO" id="GO:0043190">
    <property type="term" value="C:ATP-binding cassette (ABC) transporter complex"/>
    <property type="evidence" value="ECO:0007669"/>
    <property type="project" value="InterPro"/>
</dbReference>
<keyword evidence="6" id="KW-0029">Amino-acid transport</keyword>
<keyword evidence="3 9" id="KW-0813">Transport</keyword>
<evidence type="ECO:0000256" key="9">
    <source>
        <dbReference type="RuleBase" id="RU363032"/>
    </source>
</evidence>
<feature type="transmembrane region" description="Helical" evidence="9">
    <location>
        <begin position="18"/>
        <end position="39"/>
    </location>
</feature>
<evidence type="ECO:0000313" key="11">
    <source>
        <dbReference type="EMBL" id="GIH10949.1"/>
    </source>
</evidence>
<dbReference type="SUPFAM" id="SSF161098">
    <property type="entry name" value="MetI-like"/>
    <property type="match status" value="1"/>
</dbReference>
<evidence type="ECO:0000259" key="10">
    <source>
        <dbReference type="PROSITE" id="PS50928"/>
    </source>
</evidence>
<name>A0A8J3QH05_9ACTN</name>
<feature type="transmembrane region" description="Helical" evidence="9">
    <location>
        <begin position="159"/>
        <end position="183"/>
    </location>
</feature>
<dbReference type="Gene3D" id="1.10.3720.10">
    <property type="entry name" value="MetI-like"/>
    <property type="match status" value="1"/>
</dbReference>
<dbReference type="NCBIfam" id="TIGR01726">
    <property type="entry name" value="HEQRo_perm_3TM"/>
    <property type="match status" value="1"/>
</dbReference>
<keyword evidence="7 9" id="KW-1133">Transmembrane helix</keyword>
<evidence type="ECO:0000313" key="12">
    <source>
        <dbReference type="Proteomes" id="UP000612899"/>
    </source>
</evidence>
<dbReference type="PROSITE" id="PS50928">
    <property type="entry name" value="ABC_TM1"/>
    <property type="match status" value="1"/>
</dbReference>
<evidence type="ECO:0000256" key="2">
    <source>
        <dbReference type="ARBA" id="ARBA00010072"/>
    </source>
</evidence>
<dbReference type="PANTHER" id="PTHR30614:SF37">
    <property type="entry name" value="AMINO-ACID ABC TRANSPORTER PERMEASE PROTEIN YHDX-RELATED"/>
    <property type="match status" value="1"/>
</dbReference>
<dbReference type="AlphaFoldDB" id="A0A8J3QH05"/>
<dbReference type="EMBL" id="BONY01000112">
    <property type="protein sequence ID" value="GIH10949.1"/>
    <property type="molecule type" value="Genomic_DNA"/>
</dbReference>
<feature type="transmembrane region" description="Helical" evidence="9">
    <location>
        <begin position="203"/>
        <end position="227"/>
    </location>
</feature>
<evidence type="ECO:0000256" key="3">
    <source>
        <dbReference type="ARBA" id="ARBA00022448"/>
    </source>
</evidence>
<keyword evidence="4" id="KW-1003">Cell membrane</keyword>
<gene>
    <name evidence="11" type="ORF">Rhe02_90160</name>
</gene>
<keyword evidence="12" id="KW-1185">Reference proteome</keyword>
<dbReference type="Pfam" id="PF00528">
    <property type="entry name" value="BPD_transp_1"/>
    <property type="match status" value="1"/>
</dbReference>
<evidence type="ECO:0000256" key="8">
    <source>
        <dbReference type="ARBA" id="ARBA00023136"/>
    </source>
</evidence>
<reference evidence="11" key="1">
    <citation type="submission" date="2021-01" db="EMBL/GenBank/DDBJ databases">
        <title>Whole genome shotgun sequence of Rhizocola hellebori NBRC 109834.</title>
        <authorList>
            <person name="Komaki H."/>
            <person name="Tamura T."/>
        </authorList>
    </citation>
    <scope>NUCLEOTIDE SEQUENCE</scope>
    <source>
        <strain evidence="11">NBRC 109834</strain>
    </source>
</reference>
<sequence>MSILIDNFDLFANGLLGTIRLCLLAAVGSLLLGGLIAAFRVSPLPPLRALGTGYVTVFRNMPLTVVMFLSAFGLPPLGVNEASFLNVPGLNFLIPQLGNNAFFRFALIAIVLYTSAFVCEALRAGINAVPTGQAEAARSLGLTFTQNLRNVVLPQAWKFAVVPIGSVIIAMIKNSAIAGSFGVAGDLMYTSDVLVSQEGLPLLPVFLGLSGGYLLLTIPLGLFLDAVERRRAATIR</sequence>
<dbReference type="GO" id="GO:0006865">
    <property type="term" value="P:amino acid transport"/>
    <property type="evidence" value="ECO:0007669"/>
    <property type="project" value="UniProtKB-KW"/>
</dbReference>
<proteinExistence type="inferred from homology"/>
<evidence type="ECO:0000256" key="5">
    <source>
        <dbReference type="ARBA" id="ARBA00022692"/>
    </source>
</evidence>
<dbReference type="Proteomes" id="UP000612899">
    <property type="component" value="Unassembled WGS sequence"/>
</dbReference>
<organism evidence="11 12">
    <name type="scientific">Rhizocola hellebori</name>
    <dbReference type="NCBI Taxonomy" id="1392758"/>
    <lineage>
        <taxon>Bacteria</taxon>
        <taxon>Bacillati</taxon>
        <taxon>Actinomycetota</taxon>
        <taxon>Actinomycetes</taxon>
        <taxon>Micromonosporales</taxon>
        <taxon>Micromonosporaceae</taxon>
        <taxon>Rhizocola</taxon>
    </lineage>
</organism>